<evidence type="ECO:0000313" key="2">
    <source>
        <dbReference type="EMBL" id="KAL2650004.1"/>
    </source>
</evidence>
<evidence type="ECO:0000313" key="3">
    <source>
        <dbReference type="Proteomes" id="UP001605036"/>
    </source>
</evidence>
<sequence length="112" mass="12354">MLAARTVPVPPFSLSRSILPCWSSARLSTRLMFIWFYVLSSHVSSSAVTPPFAVPCFHVVACLWNVSRSATPFPRASGSSSDCQLGAASVSYGVRPQPPPSQWPWRRKTKPY</sequence>
<keyword evidence="3" id="KW-1185">Reference proteome</keyword>
<evidence type="ECO:0000256" key="1">
    <source>
        <dbReference type="SAM" id="MobiDB-lite"/>
    </source>
</evidence>
<accession>A0ABD1ZID8</accession>
<gene>
    <name evidence="2" type="ORF">R1flu_018132</name>
</gene>
<dbReference type="Proteomes" id="UP001605036">
    <property type="component" value="Unassembled WGS sequence"/>
</dbReference>
<dbReference type="EMBL" id="JBHFFA010000001">
    <property type="protein sequence ID" value="KAL2650004.1"/>
    <property type="molecule type" value="Genomic_DNA"/>
</dbReference>
<name>A0ABD1ZID8_9MARC</name>
<reference evidence="2 3" key="1">
    <citation type="submission" date="2024-09" db="EMBL/GenBank/DDBJ databases">
        <title>Chromosome-scale assembly of Riccia fluitans.</title>
        <authorList>
            <person name="Paukszto L."/>
            <person name="Sawicki J."/>
            <person name="Karawczyk K."/>
            <person name="Piernik-Szablinska J."/>
            <person name="Szczecinska M."/>
            <person name="Mazdziarz M."/>
        </authorList>
    </citation>
    <scope>NUCLEOTIDE SEQUENCE [LARGE SCALE GENOMIC DNA]</scope>
    <source>
        <strain evidence="2">Rf_01</strain>
        <tissue evidence="2">Aerial parts of the thallus</tissue>
    </source>
</reference>
<comment type="caution">
    <text evidence="2">The sequence shown here is derived from an EMBL/GenBank/DDBJ whole genome shotgun (WGS) entry which is preliminary data.</text>
</comment>
<proteinExistence type="predicted"/>
<organism evidence="2 3">
    <name type="scientific">Riccia fluitans</name>
    <dbReference type="NCBI Taxonomy" id="41844"/>
    <lineage>
        <taxon>Eukaryota</taxon>
        <taxon>Viridiplantae</taxon>
        <taxon>Streptophyta</taxon>
        <taxon>Embryophyta</taxon>
        <taxon>Marchantiophyta</taxon>
        <taxon>Marchantiopsida</taxon>
        <taxon>Marchantiidae</taxon>
        <taxon>Marchantiales</taxon>
        <taxon>Ricciaceae</taxon>
        <taxon>Riccia</taxon>
    </lineage>
</organism>
<protein>
    <recommendedName>
        <fullName evidence="4">Secreted protein</fullName>
    </recommendedName>
</protein>
<dbReference type="AlphaFoldDB" id="A0ABD1ZID8"/>
<feature type="region of interest" description="Disordered" evidence="1">
    <location>
        <begin position="90"/>
        <end position="112"/>
    </location>
</feature>
<evidence type="ECO:0008006" key="4">
    <source>
        <dbReference type="Google" id="ProtNLM"/>
    </source>
</evidence>